<name>A0A916UZF2_9BURK</name>
<protein>
    <recommendedName>
        <fullName evidence="4">Lipoprotein</fullName>
    </recommendedName>
</protein>
<evidence type="ECO:0000313" key="2">
    <source>
        <dbReference type="EMBL" id="GGC95532.1"/>
    </source>
</evidence>
<evidence type="ECO:0000256" key="1">
    <source>
        <dbReference type="SAM" id="SignalP"/>
    </source>
</evidence>
<keyword evidence="1" id="KW-0732">Signal</keyword>
<organism evidence="2 3">
    <name type="scientific">Undibacterium terreum</name>
    <dbReference type="NCBI Taxonomy" id="1224302"/>
    <lineage>
        <taxon>Bacteria</taxon>
        <taxon>Pseudomonadati</taxon>
        <taxon>Pseudomonadota</taxon>
        <taxon>Betaproteobacteria</taxon>
        <taxon>Burkholderiales</taxon>
        <taxon>Oxalobacteraceae</taxon>
        <taxon>Undibacterium</taxon>
    </lineage>
</organism>
<gene>
    <name evidence="2" type="ORF">GCM10011396_48640</name>
</gene>
<dbReference type="AlphaFoldDB" id="A0A916UZF2"/>
<feature type="chain" id="PRO_5037218538" description="Lipoprotein" evidence="1">
    <location>
        <begin position="29"/>
        <end position="153"/>
    </location>
</feature>
<dbReference type="Proteomes" id="UP000637423">
    <property type="component" value="Unassembled WGS sequence"/>
</dbReference>
<evidence type="ECO:0000313" key="3">
    <source>
        <dbReference type="Proteomes" id="UP000637423"/>
    </source>
</evidence>
<keyword evidence="3" id="KW-1185">Reference proteome</keyword>
<accession>A0A916UZF2</accession>
<dbReference type="PROSITE" id="PS51257">
    <property type="entry name" value="PROKAR_LIPOPROTEIN"/>
    <property type="match status" value="1"/>
</dbReference>
<feature type="signal peptide" evidence="1">
    <location>
        <begin position="1"/>
        <end position="28"/>
    </location>
</feature>
<dbReference type="EMBL" id="BMED01000006">
    <property type="protein sequence ID" value="GGC95532.1"/>
    <property type="molecule type" value="Genomic_DNA"/>
</dbReference>
<reference evidence="2" key="2">
    <citation type="submission" date="2020-09" db="EMBL/GenBank/DDBJ databases">
        <authorList>
            <person name="Sun Q."/>
            <person name="Zhou Y."/>
        </authorList>
    </citation>
    <scope>NUCLEOTIDE SEQUENCE</scope>
    <source>
        <strain evidence="2">CGMCC 1.10998</strain>
    </source>
</reference>
<proteinExistence type="predicted"/>
<comment type="caution">
    <text evidence="2">The sequence shown here is derived from an EMBL/GenBank/DDBJ whole genome shotgun (WGS) entry which is preliminary data.</text>
</comment>
<evidence type="ECO:0008006" key="4">
    <source>
        <dbReference type="Google" id="ProtNLM"/>
    </source>
</evidence>
<reference evidence="2" key="1">
    <citation type="journal article" date="2014" name="Int. J. Syst. Evol. Microbiol.">
        <title>Complete genome sequence of Corynebacterium casei LMG S-19264T (=DSM 44701T), isolated from a smear-ripened cheese.</title>
        <authorList>
            <consortium name="US DOE Joint Genome Institute (JGI-PGF)"/>
            <person name="Walter F."/>
            <person name="Albersmeier A."/>
            <person name="Kalinowski J."/>
            <person name="Ruckert C."/>
        </authorList>
    </citation>
    <scope>NUCLEOTIDE SEQUENCE</scope>
    <source>
        <strain evidence="2">CGMCC 1.10998</strain>
    </source>
</reference>
<sequence length="153" mass="16499">MRALFNKNNIIHRATPVLAIAASLLLSACGTAPLSQLDGRLQASSRIQFNTYGVRVISVDGDFSLQNPRWIGPGLHTLVVTAARGPGARDVGQQAFTFNVEPCTRYYLAAKRPSAMSANWDLVVADQETLGGCDPENEWAKARAEKASQLKAS</sequence>